<reference evidence="5 6" key="1">
    <citation type="submission" date="2020-04" db="EMBL/GenBank/DDBJ databases">
        <authorList>
            <person name="De Canck E."/>
        </authorList>
    </citation>
    <scope>NUCLEOTIDE SEQUENCE [LARGE SCALE GENOMIC DNA]</scope>
    <source>
        <strain evidence="5 6">LMG 26788</strain>
    </source>
</reference>
<dbReference type="PANTHER" id="PTHR46268:SF27">
    <property type="entry name" value="UNIVERSAL STRESS PROTEIN RV2623"/>
    <property type="match status" value="1"/>
</dbReference>
<dbReference type="Pfam" id="PF00582">
    <property type="entry name" value="Usp"/>
    <property type="match status" value="2"/>
</dbReference>
<feature type="domain" description="UspA" evidence="4">
    <location>
        <begin position="7"/>
        <end position="141"/>
    </location>
</feature>
<name>A0A6S7CFQ8_9BURK</name>
<gene>
    <name evidence="5" type="primary">uspE</name>
    <name evidence="5" type="ORF">LMG26788_00960</name>
</gene>
<evidence type="ECO:0000256" key="3">
    <source>
        <dbReference type="ARBA" id="ARBA00022840"/>
    </source>
</evidence>
<dbReference type="RefSeq" id="WP_175131862.1">
    <property type="nucleotide sequence ID" value="NZ_CADIJV010000003.1"/>
</dbReference>
<dbReference type="InterPro" id="IPR006015">
    <property type="entry name" value="Universal_stress_UspA"/>
</dbReference>
<evidence type="ECO:0000313" key="5">
    <source>
        <dbReference type="EMBL" id="CAB3835228.1"/>
    </source>
</evidence>
<evidence type="ECO:0000256" key="1">
    <source>
        <dbReference type="ARBA" id="ARBA00008791"/>
    </source>
</evidence>
<keyword evidence="2" id="KW-0547">Nucleotide-binding</keyword>
<comment type="similarity">
    <text evidence="1">Belongs to the universal stress protein A family.</text>
</comment>
<sequence>MSQHTGPILLATDLSARGDRALDRALQLAKELNTKLVVLHVMENHAAPARLTTPVWRRLAADHKALAERELAEDLANAGVPTEVVVTKGDPLTCIMETADSFGCSLIIAGIARDETLGRLLLGTTVEKLVRQARQPVLVVKNRPRKPYRDVLVATDFSAGSRQALRAALQLVPNASLTLFHAYDVPFQGKNPVPDDAVTRSFYHAAEQSSREFIAATPELADVAPPKVVMECGQPETVLSEYSFNHRSDLVVTGTHGRTGLLRTAIGSVAERLLEALPSDVLIVRLTGEE</sequence>
<evidence type="ECO:0000256" key="2">
    <source>
        <dbReference type="ARBA" id="ARBA00022741"/>
    </source>
</evidence>
<organism evidence="5 6">
    <name type="scientific">Achromobacter pulmonis</name>
    <dbReference type="NCBI Taxonomy" id="1389932"/>
    <lineage>
        <taxon>Bacteria</taxon>
        <taxon>Pseudomonadati</taxon>
        <taxon>Pseudomonadota</taxon>
        <taxon>Betaproteobacteria</taxon>
        <taxon>Burkholderiales</taxon>
        <taxon>Alcaligenaceae</taxon>
        <taxon>Achromobacter</taxon>
    </lineage>
</organism>
<dbReference type="GO" id="GO:0005524">
    <property type="term" value="F:ATP binding"/>
    <property type="evidence" value="ECO:0007669"/>
    <property type="project" value="UniProtKB-KW"/>
</dbReference>
<evidence type="ECO:0000259" key="4">
    <source>
        <dbReference type="Pfam" id="PF00582"/>
    </source>
</evidence>
<dbReference type="EMBL" id="CADIKZ010000002">
    <property type="protein sequence ID" value="CAB3835228.1"/>
    <property type="molecule type" value="Genomic_DNA"/>
</dbReference>
<feature type="domain" description="UspA" evidence="4">
    <location>
        <begin position="148"/>
        <end position="285"/>
    </location>
</feature>
<keyword evidence="3" id="KW-0067">ATP-binding</keyword>
<protein>
    <submittedName>
        <fullName evidence="5">Universal stress protein E</fullName>
    </submittedName>
</protein>
<keyword evidence="6" id="KW-1185">Reference proteome</keyword>
<dbReference type="PRINTS" id="PR01438">
    <property type="entry name" value="UNVRSLSTRESS"/>
</dbReference>
<dbReference type="CDD" id="cd00293">
    <property type="entry name" value="USP-like"/>
    <property type="match status" value="2"/>
</dbReference>
<dbReference type="InterPro" id="IPR014729">
    <property type="entry name" value="Rossmann-like_a/b/a_fold"/>
</dbReference>
<accession>A0A6S7CFQ8</accession>
<dbReference type="Gene3D" id="3.40.50.620">
    <property type="entry name" value="HUPs"/>
    <property type="match status" value="2"/>
</dbReference>
<dbReference type="InterPro" id="IPR006016">
    <property type="entry name" value="UspA"/>
</dbReference>
<dbReference type="PANTHER" id="PTHR46268">
    <property type="entry name" value="STRESS RESPONSE PROTEIN NHAX"/>
    <property type="match status" value="1"/>
</dbReference>
<dbReference type="AlphaFoldDB" id="A0A6S7CFQ8"/>
<dbReference type="Proteomes" id="UP000494203">
    <property type="component" value="Unassembled WGS sequence"/>
</dbReference>
<dbReference type="SUPFAM" id="SSF52402">
    <property type="entry name" value="Adenine nucleotide alpha hydrolases-like"/>
    <property type="match status" value="2"/>
</dbReference>
<evidence type="ECO:0000313" key="6">
    <source>
        <dbReference type="Proteomes" id="UP000494203"/>
    </source>
</evidence>
<proteinExistence type="inferred from homology"/>